<protein>
    <submittedName>
        <fullName evidence="1">Uncharacterized protein</fullName>
    </submittedName>
</protein>
<sequence length="296" mass="33496">MSFAKLPEELLREILAYALYVPHDEFCRPPALDPAVASEKPASKKKRKASRAGLLLVSKRWLRVGTPLLYECLRLSRRKHARLVTKVLQENPRLGNAVRCLRLEGAYSKKLADVVKLTPRVRTLYIDVDVDASQRINGLLKALPLLNPENLFLRDCSRTPDTRKREICAAIADAISDRTWSLLKTYTNLHCAPMTSRLASALRRAPSLRELVIQASEANQWLAAGYMQKIVKNRGLRQISCQVVSSSDQTHRKILPCRLDEKQLSDRAKQLFVFEPHNAPIEANPGSRALRECNTQ</sequence>
<evidence type="ECO:0000313" key="2">
    <source>
        <dbReference type="Proteomes" id="UP000703269"/>
    </source>
</evidence>
<name>A0A9P3GMF5_9APHY</name>
<proteinExistence type="predicted"/>
<dbReference type="Proteomes" id="UP000703269">
    <property type="component" value="Unassembled WGS sequence"/>
</dbReference>
<accession>A0A9P3GMF5</accession>
<evidence type="ECO:0000313" key="1">
    <source>
        <dbReference type="EMBL" id="GJE97701.1"/>
    </source>
</evidence>
<dbReference type="OrthoDB" id="2786563at2759"/>
<organism evidence="1 2">
    <name type="scientific">Phanerochaete sordida</name>
    <dbReference type="NCBI Taxonomy" id="48140"/>
    <lineage>
        <taxon>Eukaryota</taxon>
        <taxon>Fungi</taxon>
        <taxon>Dikarya</taxon>
        <taxon>Basidiomycota</taxon>
        <taxon>Agaricomycotina</taxon>
        <taxon>Agaricomycetes</taxon>
        <taxon>Polyporales</taxon>
        <taxon>Phanerochaetaceae</taxon>
        <taxon>Phanerochaete</taxon>
    </lineage>
</organism>
<keyword evidence="2" id="KW-1185">Reference proteome</keyword>
<dbReference type="EMBL" id="BPQB01000075">
    <property type="protein sequence ID" value="GJE97701.1"/>
    <property type="molecule type" value="Genomic_DNA"/>
</dbReference>
<gene>
    <name evidence="1" type="ORF">PsYK624_139220</name>
</gene>
<reference evidence="1 2" key="1">
    <citation type="submission" date="2021-08" db="EMBL/GenBank/DDBJ databases">
        <title>Draft Genome Sequence of Phanerochaete sordida strain YK-624.</title>
        <authorList>
            <person name="Mori T."/>
            <person name="Dohra H."/>
            <person name="Suzuki T."/>
            <person name="Kawagishi H."/>
            <person name="Hirai H."/>
        </authorList>
    </citation>
    <scope>NUCLEOTIDE SEQUENCE [LARGE SCALE GENOMIC DNA]</scope>
    <source>
        <strain evidence="1 2">YK-624</strain>
    </source>
</reference>
<comment type="caution">
    <text evidence="1">The sequence shown here is derived from an EMBL/GenBank/DDBJ whole genome shotgun (WGS) entry which is preliminary data.</text>
</comment>
<dbReference type="AlphaFoldDB" id="A0A9P3GMF5"/>